<keyword evidence="2" id="KW-1185">Reference proteome</keyword>
<evidence type="ECO:0008006" key="3">
    <source>
        <dbReference type="Google" id="ProtNLM"/>
    </source>
</evidence>
<dbReference type="EMBL" id="MU826380">
    <property type="protein sequence ID" value="KAJ7377380.1"/>
    <property type="molecule type" value="Genomic_DNA"/>
</dbReference>
<gene>
    <name evidence="1" type="ORF">OS493_029740</name>
</gene>
<proteinExistence type="predicted"/>
<organism evidence="1 2">
    <name type="scientific">Desmophyllum pertusum</name>
    <dbReference type="NCBI Taxonomy" id="174260"/>
    <lineage>
        <taxon>Eukaryota</taxon>
        <taxon>Metazoa</taxon>
        <taxon>Cnidaria</taxon>
        <taxon>Anthozoa</taxon>
        <taxon>Hexacorallia</taxon>
        <taxon>Scleractinia</taxon>
        <taxon>Caryophylliina</taxon>
        <taxon>Caryophylliidae</taxon>
        <taxon>Desmophyllum</taxon>
    </lineage>
</organism>
<evidence type="ECO:0000313" key="1">
    <source>
        <dbReference type="EMBL" id="KAJ7377380.1"/>
    </source>
</evidence>
<comment type="caution">
    <text evidence="1">The sequence shown here is derived from an EMBL/GenBank/DDBJ whole genome shotgun (WGS) entry which is preliminary data.</text>
</comment>
<reference evidence="1" key="1">
    <citation type="submission" date="2023-01" db="EMBL/GenBank/DDBJ databases">
        <title>Genome assembly of the deep-sea coral Lophelia pertusa.</title>
        <authorList>
            <person name="Herrera S."/>
            <person name="Cordes E."/>
        </authorList>
    </citation>
    <scope>NUCLEOTIDE SEQUENCE</scope>
    <source>
        <strain evidence="1">USNM1676648</strain>
        <tissue evidence="1">Polyp</tissue>
    </source>
</reference>
<dbReference type="AlphaFoldDB" id="A0A9W9Z9R9"/>
<dbReference type="Proteomes" id="UP001163046">
    <property type="component" value="Unassembled WGS sequence"/>
</dbReference>
<evidence type="ECO:0000313" key="2">
    <source>
        <dbReference type="Proteomes" id="UP001163046"/>
    </source>
</evidence>
<dbReference type="OrthoDB" id="9974421at2759"/>
<dbReference type="SUPFAM" id="SSF53474">
    <property type="entry name" value="alpha/beta-Hydrolases"/>
    <property type="match status" value="1"/>
</dbReference>
<protein>
    <recommendedName>
        <fullName evidence="3">Lipase</fullName>
    </recommendedName>
</protein>
<name>A0A9W9Z9R9_9CNID</name>
<dbReference type="InterPro" id="IPR029058">
    <property type="entry name" value="AB_hydrolase_fold"/>
</dbReference>
<accession>A0A9W9Z9R9</accession>
<dbReference type="Gene3D" id="3.40.50.1820">
    <property type="entry name" value="alpha/beta hydrolase"/>
    <property type="match status" value="1"/>
</dbReference>
<dbReference type="PANTHER" id="PTHR11005">
    <property type="entry name" value="LYSOSOMAL ACID LIPASE-RELATED"/>
    <property type="match status" value="1"/>
</dbReference>
<sequence length="180" mass="20756">MMTNEFVTMLTDKEVCGGGFSEKLCYDFGEELFGFDSANINMSRVPVILSHWGSGTSFKNFVHFGQMVLSKKCTQFDYGFFENFEVYDQLEPPEYQVENMQTPTVLFSGSNDKLADPIDVKLLKDRLTNMRYFKEIKGWNHADFLFGNDAPELLYSKMLNMMEADLTLGDLADFRLFDDK</sequence>